<dbReference type="SMART" id="SM00091">
    <property type="entry name" value="PAS"/>
    <property type="match status" value="2"/>
</dbReference>
<accession>A0AA51YK70</accession>
<dbReference type="PROSITE" id="PS50109">
    <property type="entry name" value="HIS_KIN"/>
    <property type="match status" value="1"/>
</dbReference>
<keyword evidence="5" id="KW-0418">Kinase</keyword>
<dbReference type="PANTHER" id="PTHR43047:SF72">
    <property type="entry name" value="OSMOSENSING HISTIDINE PROTEIN KINASE SLN1"/>
    <property type="match status" value="1"/>
</dbReference>
<dbReference type="InterPro" id="IPR004358">
    <property type="entry name" value="Sig_transdc_His_kin-like_C"/>
</dbReference>
<dbReference type="GO" id="GO:0006355">
    <property type="term" value="P:regulation of DNA-templated transcription"/>
    <property type="evidence" value="ECO:0007669"/>
    <property type="project" value="InterPro"/>
</dbReference>
<evidence type="ECO:0000256" key="6">
    <source>
        <dbReference type="PROSITE-ProRule" id="PRU00169"/>
    </source>
</evidence>
<keyword evidence="12" id="KW-1185">Reference proteome</keyword>
<evidence type="ECO:0000256" key="1">
    <source>
        <dbReference type="ARBA" id="ARBA00000085"/>
    </source>
</evidence>
<dbReference type="RefSeq" id="WP_309312071.1">
    <property type="nucleotide sequence ID" value="NZ_CP133592.1"/>
</dbReference>
<dbReference type="InterPro" id="IPR035965">
    <property type="entry name" value="PAS-like_dom_sf"/>
</dbReference>
<dbReference type="Gene3D" id="3.30.565.10">
    <property type="entry name" value="Histidine kinase-like ATPase, C-terminal domain"/>
    <property type="match status" value="1"/>
</dbReference>
<dbReference type="CDD" id="cd00130">
    <property type="entry name" value="PAS"/>
    <property type="match status" value="2"/>
</dbReference>
<dbReference type="InterPro" id="IPR013767">
    <property type="entry name" value="PAS_fold"/>
</dbReference>
<feature type="modified residue" description="4-aspartylphosphate" evidence="6">
    <location>
        <position position="58"/>
    </location>
</feature>
<protein>
    <recommendedName>
        <fullName evidence="2">histidine kinase</fullName>
        <ecNumber evidence="2">2.7.13.3</ecNumber>
    </recommendedName>
</protein>
<dbReference type="EC" id="2.7.13.3" evidence="2"/>
<gene>
    <name evidence="11" type="ORF">RE474_06065</name>
</gene>
<dbReference type="InterPro" id="IPR000014">
    <property type="entry name" value="PAS"/>
</dbReference>
<keyword evidence="3 6" id="KW-0597">Phosphoprotein</keyword>
<sequence length="642" mass="72649">MWNDGLLRPLIFIVRNGPDNKSPFKSILEKYFDVVDVNPYNSIMTELDTLIPALIIIDVSFNDQGAYQVSQQVKFSDKYHFIPLAFVGTAFSSNDIVKLIESGADAYFEEPFDNDTTISYLKALINKGQKLNNVVNRQPKIQKQNSNVNNHVPEYLNWDDEDLFNAASQQSAVGIAYTTTEGTFLKVNDRFCEIVGYTRDELLSKKCMDITYPDENGTESNMLNRMLDGDIDSFEIEKRYVHKSGYFVHVLIHANLLYTSKGVPFYMRSVLDITDIRTSQQRLKRSEEKYRTYVDNSPHPIFVTDIFGMLLDVNPSACNLTGYSVEELMGMNIIDLCSPESVSETTDHFLRVETEGKASGEFLFLKKDGTDFYIQIEAVMLDEKKLLALCVDTTERKLAENLLTEAKVLAENASNSKCEFLANISHELRTPLYIVIGYSDVLLSELSGKLNEDQIKYFTRIKEAGSSLLEIVNSLIYIAEIEAGNCELDIIKFNLQSTVVELEKIFRPIASKKNIMIEFEIEHGLESIFADECKFNAILHNLLENAIKFNKEGGFVKVIFQKAGNDVNVQVIDTGIGISEDKQETFFEPFVQLDWSHARRYSGVGIGLSLVKELVEMHGGKISLVSKVDEGSTFTFTIPQNL</sequence>
<feature type="domain" description="PAS" evidence="9">
    <location>
        <begin position="286"/>
        <end position="357"/>
    </location>
</feature>
<dbReference type="CDD" id="cd16922">
    <property type="entry name" value="HATPase_EvgS-ArcB-TorS-like"/>
    <property type="match status" value="1"/>
</dbReference>
<dbReference type="InterPro" id="IPR001610">
    <property type="entry name" value="PAC"/>
</dbReference>
<dbReference type="Gene3D" id="1.10.287.130">
    <property type="match status" value="1"/>
</dbReference>
<dbReference type="SUPFAM" id="SSF55785">
    <property type="entry name" value="PYP-like sensor domain (PAS domain)"/>
    <property type="match status" value="2"/>
</dbReference>
<dbReference type="EMBL" id="CP133592">
    <property type="protein sequence ID" value="WMW26275.1"/>
    <property type="molecule type" value="Genomic_DNA"/>
</dbReference>
<dbReference type="CDD" id="cd00082">
    <property type="entry name" value="HisKA"/>
    <property type="match status" value="1"/>
</dbReference>
<evidence type="ECO:0000256" key="4">
    <source>
        <dbReference type="ARBA" id="ARBA00022679"/>
    </source>
</evidence>
<dbReference type="PANTHER" id="PTHR43047">
    <property type="entry name" value="TWO-COMPONENT HISTIDINE PROTEIN KINASE"/>
    <property type="match status" value="1"/>
</dbReference>
<dbReference type="InterPro" id="IPR036890">
    <property type="entry name" value="HATPase_C_sf"/>
</dbReference>
<dbReference type="Gene3D" id="3.30.450.20">
    <property type="entry name" value="PAS domain"/>
    <property type="match status" value="2"/>
</dbReference>
<dbReference type="SUPFAM" id="SSF52172">
    <property type="entry name" value="CheY-like"/>
    <property type="match status" value="1"/>
</dbReference>
<proteinExistence type="predicted"/>
<evidence type="ECO:0000256" key="3">
    <source>
        <dbReference type="ARBA" id="ARBA00022553"/>
    </source>
</evidence>
<dbReference type="PROSITE" id="PS50110">
    <property type="entry name" value="RESPONSE_REGULATORY"/>
    <property type="match status" value="1"/>
</dbReference>
<dbReference type="InterPro" id="IPR011006">
    <property type="entry name" value="CheY-like_superfamily"/>
</dbReference>
<dbReference type="InterPro" id="IPR003594">
    <property type="entry name" value="HATPase_dom"/>
</dbReference>
<dbReference type="InterPro" id="IPR001789">
    <property type="entry name" value="Sig_transdc_resp-reg_receiver"/>
</dbReference>
<evidence type="ECO:0000259" key="9">
    <source>
        <dbReference type="PROSITE" id="PS50112"/>
    </source>
</evidence>
<feature type="domain" description="PAC" evidence="10">
    <location>
        <begin position="234"/>
        <end position="285"/>
    </location>
</feature>
<organism evidence="11 12">
    <name type="scientific">Methanolobus sediminis</name>
    <dbReference type="NCBI Taxonomy" id="3072978"/>
    <lineage>
        <taxon>Archaea</taxon>
        <taxon>Methanobacteriati</taxon>
        <taxon>Methanobacteriota</taxon>
        <taxon>Stenosarchaea group</taxon>
        <taxon>Methanomicrobia</taxon>
        <taxon>Methanosarcinales</taxon>
        <taxon>Methanosarcinaceae</taxon>
        <taxon>Methanolobus</taxon>
    </lineage>
</organism>
<dbReference type="SUPFAM" id="SSF47384">
    <property type="entry name" value="Homodimeric domain of signal transducing histidine kinase"/>
    <property type="match status" value="1"/>
</dbReference>
<dbReference type="FunFam" id="3.30.565.10:FF:000010">
    <property type="entry name" value="Sensor histidine kinase RcsC"/>
    <property type="match status" value="1"/>
</dbReference>
<dbReference type="SUPFAM" id="SSF55874">
    <property type="entry name" value="ATPase domain of HSP90 chaperone/DNA topoisomerase II/histidine kinase"/>
    <property type="match status" value="1"/>
</dbReference>
<dbReference type="Pfam" id="PF00512">
    <property type="entry name" value="HisKA"/>
    <property type="match status" value="1"/>
</dbReference>
<dbReference type="InterPro" id="IPR036097">
    <property type="entry name" value="HisK_dim/P_sf"/>
</dbReference>
<dbReference type="InterPro" id="IPR005467">
    <property type="entry name" value="His_kinase_dom"/>
</dbReference>
<comment type="catalytic activity">
    <reaction evidence="1">
        <text>ATP + protein L-histidine = ADP + protein N-phospho-L-histidine.</text>
        <dbReference type="EC" id="2.7.13.3"/>
    </reaction>
</comment>
<dbReference type="NCBIfam" id="TIGR00229">
    <property type="entry name" value="sensory_box"/>
    <property type="match status" value="2"/>
</dbReference>
<dbReference type="InterPro" id="IPR000700">
    <property type="entry name" value="PAS-assoc_C"/>
</dbReference>
<name>A0AA51YK70_9EURY</name>
<evidence type="ECO:0000256" key="2">
    <source>
        <dbReference type="ARBA" id="ARBA00012438"/>
    </source>
</evidence>
<dbReference type="Pfam" id="PF02518">
    <property type="entry name" value="HATPase_c"/>
    <property type="match status" value="1"/>
</dbReference>
<dbReference type="GO" id="GO:0005886">
    <property type="term" value="C:plasma membrane"/>
    <property type="evidence" value="ECO:0007669"/>
    <property type="project" value="TreeGrafter"/>
</dbReference>
<keyword evidence="4" id="KW-0808">Transferase</keyword>
<evidence type="ECO:0000259" key="7">
    <source>
        <dbReference type="PROSITE" id="PS50109"/>
    </source>
</evidence>
<evidence type="ECO:0000256" key="5">
    <source>
        <dbReference type="ARBA" id="ARBA00022777"/>
    </source>
</evidence>
<dbReference type="Proteomes" id="UP001182908">
    <property type="component" value="Chromosome"/>
</dbReference>
<feature type="domain" description="Histidine kinase" evidence="7">
    <location>
        <begin position="423"/>
        <end position="642"/>
    </location>
</feature>
<dbReference type="Gene3D" id="3.40.50.2300">
    <property type="match status" value="1"/>
</dbReference>
<dbReference type="Pfam" id="PF13426">
    <property type="entry name" value="PAS_9"/>
    <property type="match status" value="1"/>
</dbReference>
<feature type="domain" description="Response regulatory" evidence="8">
    <location>
        <begin position="10"/>
        <end position="125"/>
    </location>
</feature>
<dbReference type="KEGG" id="mseb:RE474_06065"/>
<dbReference type="SMART" id="SM00387">
    <property type="entry name" value="HATPase_c"/>
    <property type="match status" value="1"/>
</dbReference>
<dbReference type="PROSITE" id="PS50112">
    <property type="entry name" value="PAS"/>
    <property type="match status" value="2"/>
</dbReference>
<evidence type="ECO:0000259" key="8">
    <source>
        <dbReference type="PROSITE" id="PS50110"/>
    </source>
</evidence>
<dbReference type="PROSITE" id="PS50113">
    <property type="entry name" value="PAC"/>
    <property type="match status" value="1"/>
</dbReference>
<evidence type="ECO:0000313" key="12">
    <source>
        <dbReference type="Proteomes" id="UP001182908"/>
    </source>
</evidence>
<evidence type="ECO:0000259" key="10">
    <source>
        <dbReference type="PROSITE" id="PS50113"/>
    </source>
</evidence>
<dbReference type="InterPro" id="IPR003661">
    <property type="entry name" value="HisK_dim/P_dom"/>
</dbReference>
<dbReference type="SMART" id="SM00086">
    <property type="entry name" value="PAC"/>
    <property type="match status" value="2"/>
</dbReference>
<dbReference type="GeneID" id="84232264"/>
<dbReference type="GO" id="GO:0009927">
    <property type="term" value="F:histidine phosphotransfer kinase activity"/>
    <property type="evidence" value="ECO:0007669"/>
    <property type="project" value="TreeGrafter"/>
</dbReference>
<dbReference type="AlphaFoldDB" id="A0AA51YK70"/>
<reference evidence="11 12" key="1">
    <citation type="submission" date="2023-08" db="EMBL/GenBank/DDBJ databases">
        <title>Methanolobus mangrovi sp. nov. and Methanolobus sediminis sp. nov, two novel methylotrophic methanogens isolated from mangrove sediments in China.</title>
        <authorList>
            <person name="Zhou J."/>
        </authorList>
    </citation>
    <scope>NUCLEOTIDE SEQUENCE [LARGE SCALE GENOMIC DNA]</scope>
    <source>
        <strain evidence="11 12">FTZ6</strain>
    </source>
</reference>
<feature type="domain" description="PAS" evidence="9">
    <location>
        <begin position="160"/>
        <end position="230"/>
    </location>
</feature>
<dbReference type="Pfam" id="PF00989">
    <property type="entry name" value="PAS"/>
    <property type="match status" value="1"/>
</dbReference>
<dbReference type="GO" id="GO:0000155">
    <property type="term" value="F:phosphorelay sensor kinase activity"/>
    <property type="evidence" value="ECO:0007669"/>
    <property type="project" value="InterPro"/>
</dbReference>
<dbReference type="PRINTS" id="PR00344">
    <property type="entry name" value="BCTRLSENSOR"/>
</dbReference>
<evidence type="ECO:0000313" key="11">
    <source>
        <dbReference type="EMBL" id="WMW26275.1"/>
    </source>
</evidence>
<dbReference type="SMART" id="SM00388">
    <property type="entry name" value="HisKA"/>
    <property type="match status" value="1"/>
</dbReference>